<dbReference type="EMBL" id="CP024422">
    <property type="protein sequence ID" value="ATQ56961.1"/>
    <property type="molecule type" value="Genomic_DNA"/>
</dbReference>
<dbReference type="SUPFAM" id="SSF52540">
    <property type="entry name" value="P-loop containing nucleoside triphosphate hydrolases"/>
    <property type="match status" value="1"/>
</dbReference>
<sequence>MARQLALDLTIPPALSRDDFLTTAANRDALAMLDRPAAWPGGRLLLIGGPGSGKSHLARFWAEENGAQVLRAATISPGDVDALLPWGGALAVENAHEIAGITEAEDALFHLWNLAGARQVLLLITGRTAPRDWGIVLPDLLSRLESAAQAVLGPPDDALLPAVLVKLFADRQIQVAPDVVDWLALRMERDLGLARHLVAAIDRKSLADRRPVTRRLAAELLDKLAPSEPSSAPSSHEAP</sequence>
<dbReference type="GO" id="GO:0005886">
    <property type="term" value="C:plasma membrane"/>
    <property type="evidence" value="ECO:0007669"/>
    <property type="project" value="TreeGrafter"/>
</dbReference>
<gene>
    <name evidence="2" type="ORF">A6J80_19045</name>
    <name evidence="3" type="ORF">FOB51_13080</name>
    <name evidence="1" type="ORF">PYTT13_14940</name>
</gene>
<organism evidence="1 5">
    <name type="scientific">Paracoccus yeei</name>
    <dbReference type="NCBI Taxonomy" id="147645"/>
    <lineage>
        <taxon>Bacteria</taxon>
        <taxon>Pseudomonadati</taxon>
        <taxon>Pseudomonadota</taxon>
        <taxon>Alphaproteobacteria</taxon>
        <taxon>Rhodobacterales</taxon>
        <taxon>Paracoccaceae</taxon>
        <taxon>Paracoccus</taxon>
    </lineage>
</organism>
<evidence type="ECO:0000313" key="5">
    <source>
        <dbReference type="Proteomes" id="UP000229314"/>
    </source>
</evidence>
<evidence type="ECO:0000313" key="4">
    <source>
        <dbReference type="Proteomes" id="UP000191257"/>
    </source>
</evidence>
<accession>A0A2D2C392</accession>
<dbReference type="GeneID" id="78898944"/>
<dbReference type="PANTHER" id="PTHR30050:SF5">
    <property type="entry name" value="DNAA REGULATORY INACTIVATOR HDA"/>
    <property type="match status" value="1"/>
</dbReference>
<dbReference type="AlphaFoldDB" id="A0A2D2C392"/>
<dbReference type="Proteomes" id="UP000324507">
    <property type="component" value="Chromosome"/>
</dbReference>
<evidence type="ECO:0000313" key="3">
    <source>
        <dbReference type="EMBL" id="QEU08851.1"/>
    </source>
</evidence>
<reference evidence="2" key="3">
    <citation type="submission" date="2017-12" db="EMBL/GenBank/DDBJ databases">
        <title>FDA dAtabase for Regulatory Grade micrObial Sequences (FDA-ARGOS): Supporting development and validation of Infectious Disease Dx tests.</title>
        <authorList>
            <person name="Campos J."/>
            <person name="Goldberg B."/>
            <person name="Tallon L."/>
            <person name="Sadzewicz L."/>
            <person name="Sengamalay N."/>
            <person name="Ott S."/>
            <person name="Godinez A."/>
            <person name="Nagaraj S."/>
            <person name="Vyas G."/>
            <person name="Aluvathingal J."/>
            <person name="Nadendla S."/>
            <person name="Geyer C."/>
            <person name="Nandy P."/>
            <person name="Hobson J."/>
            <person name="Sichtig H."/>
        </authorList>
    </citation>
    <scope>NUCLEOTIDE SEQUENCE</scope>
    <source>
        <strain evidence="2">FDAARGOS_252</strain>
    </source>
</reference>
<dbReference type="PANTHER" id="PTHR30050">
    <property type="entry name" value="CHROMOSOMAL REPLICATION INITIATOR PROTEIN DNAA"/>
    <property type="match status" value="1"/>
</dbReference>
<dbReference type="Proteomes" id="UP000229314">
    <property type="component" value="Chromosome"/>
</dbReference>
<dbReference type="RefSeq" id="WP_099649631.1">
    <property type="nucleotide sequence ID" value="NZ_CAJGAB010000012.1"/>
</dbReference>
<dbReference type="Gene3D" id="1.10.8.60">
    <property type="match status" value="1"/>
</dbReference>
<keyword evidence="4" id="KW-1185">Reference proteome</keyword>
<reference evidence="4" key="1">
    <citation type="submission" date="2017-03" db="EMBL/GenBank/DDBJ databases">
        <title>FDA dAtabase for Regulatory Grade micrObial Sequences (FDA-ARGOS): Supporting development and validation of Infectious Disease Dx tests.</title>
        <authorList>
            <person name="Campos J."/>
            <person name="Goldberg B."/>
            <person name="Tallon L."/>
            <person name="Sadzewicz L."/>
            <person name="Sengamalay N."/>
            <person name="Ott S."/>
            <person name="Godinez A."/>
            <person name="Nagaraj S."/>
            <person name="Vyas G."/>
            <person name="Aluvathingal J."/>
            <person name="Nadendla S."/>
            <person name="Geyer C."/>
            <person name="Nandy P."/>
            <person name="Hobson J."/>
            <person name="Sichtig H."/>
        </authorList>
    </citation>
    <scope>NUCLEOTIDE SEQUENCE [LARGE SCALE GENOMIC DNA]</scope>
    <source>
        <strain evidence="4">FDAARGOS_252</strain>
    </source>
</reference>
<protein>
    <submittedName>
        <fullName evidence="1">Chromosomal replication initiator DnaA</fullName>
    </submittedName>
</protein>
<dbReference type="KEGG" id="pye:A6J80_19045"/>
<dbReference type="EMBL" id="CP044081">
    <property type="protein sequence ID" value="QEU08851.1"/>
    <property type="molecule type" value="Genomic_DNA"/>
</dbReference>
<dbReference type="Proteomes" id="UP000191257">
    <property type="component" value="Chromosome"/>
</dbReference>
<reference evidence="3 6" key="4">
    <citation type="submission" date="2019-09" db="EMBL/GenBank/DDBJ databases">
        <title>FDA dAtabase for Regulatory Grade micrObial Sequences (FDA-ARGOS): Supporting development and validation of Infectious Disease Dx tests.</title>
        <authorList>
            <person name="Sciortino C."/>
            <person name="Tallon L."/>
            <person name="Sadzewicz L."/>
            <person name="Vavikolanu K."/>
            <person name="Mehta A."/>
            <person name="Aluvathingal J."/>
            <person name="Nadendla S."/>
            <person name="Nandy P."/>
            <person name="Geyer C."/>
            <person name="Yan Y."/>
            <person name="Sichtig H."/>
        </authorList>
    </citation>
    <scope>NUCLEOTIDE SEQUENCE [LARGE SCALE GENOMIC DNA]</scope>
    <source>
        <strain evidence="3 6">FDAARGOS_643</strain>
    </source>
</reference>
<dbReference type="GO" id="GO:0003688">
    <property type="term" value="F:DNA replication origin binding"/>
    <property type="evidence" value="ECO:0007669"/>
    <property type="project" value="TreeGrafter"/>
</dbReference>
<dbReference type="EMBL" id="CP020442">
    <property type="protein sequence ID" value="AVI58385.1"/>
    <property type="molecule type" value="Genomic_DNA"/>
</dbReference>
<proteinExistence type="predicted"/>
<evidence type="ECO:0000313" key="1">
    <source>
        <dbReference type="EMBL" id="ATQ56961.1"/>
    </source>
</evidence>
<name>A0A2D2C392_9RHOB</name>
<evidence type="ECO:0000313" key="6">
    <source>
        <dbReference type="Proteomes" id="UP000324507"/>
    </source>
</evidence>
<dbReference type="InterPro" id="IPR027417">
    <property type="entry name" value="P-loop_NTPase"/>
</dbReference>
<reference evidence="1 5" key="2">
    <citation type="submission" date="2017-10" db="EMBL/GenBank/DDBJ databases">
        <title>Complete genome sequence of Paracoccus yeei TT13 isolated from human skin.</title>
        <authorList>
            <person name="Lee K."/>
            <person name="Lim J.Y."/>
            <person name="Hwang I."/>
        </authorList>
    </citation>
    <scope>NUCLEOTIDE SEQUENCE [LARGE SCALE GENOMIC DNA]</scope>
    <source>
        <strain evidence="1 5">TT13</strain>
    </source>
</reference>
<dbReference type="Gene3D" id="3.40.50.300">
    <property type="entry name" value="P-loop containing nucleotide triphosphate hydrolases"/>
    <property type="match status" value="1"/>
</dbReference>
<dbReference type="GO" id="GO:0006270">
    <property type="term" value="P:DNA replication initiation"/>
    <property type="evidence" value="ECO:0007669"/>
    <property type="project" value="TreeGrafter"/>
</dbReference>
<evidence type="ECO:0000313" key="2">
    <source>
        <dbReference type="EMBL" id="AVI58385.1"/>
    </source>
</evidence>